<evidence type="ECO:0008006" key="4">
    <source>
        <dbReference type="Google" id="ProtNLM"/>
    </source>
</evidence>
<gene>
    <name evidence="2" type="ORF">PVIIG_06229</name>
</gene>
<feature type="transmembrane region" description="Helical" evidence="1">
    <location>
        <begin position="185"/>
        <end position="204"/>
    </location>
</feature>
<accession>A0A0J9SIM8</accession>
<dbReference type="Proteomes" id="UP000053562">
    <property type="component" value="Unassembled WGS sequence"/>
</dbReference>
<evidence type="ECO:0000256" key="1">
    <source>
        <dbReference type="SAM" id="Phobius"/>
    </source>
</evidence>
<protein>
    <recommendedName>
        <fullName evidence="4">Fam-l protein</fullName>
    </recommendedName>
</protein>
<evidence type="ECO:0000313" key="2">
    <source>
        <dbReference type="EMBL" id="KMZ82466.1"/>
    </source>
</evidence>
<sequence>MRIHRLLTKHVYEPEMQNRGLKYNVSHNRDNYKLEKGTRNNITYVQLKQSRSNDLYAYLKSYKNRYSKKSGLKKLDCYFENALFNKVDCIEKISESLQNDKKLFIKKILNICGICLILLFLLPILGVIFPITIYGLYAGGKYCTYHDGDTTGYIILTAEDKSEQYPLHGYRIASISTEAYLSLKYLNYIFLCSVLIIILIGALYTSRKLKKYRKLNEGKGKISAKL</sequence>
<dbReference type="EMBL" id="KQ234183">
    <property type="protein sequence ID" value="KMZ82466.1"/>
    <property type="molecule type" value="Genomic_DNA"/>
</dbReference>
<keyword evidence="1" id="KW-0472">Membrane</keyword>
<keyword evidence="1" id="KW-1133">Transmembrane helix</keyword>
<dbReference type="Pfam" id="PF12420">
    <property type="entry name" value="DUF3671"/>
    <property type="match status" value="1"/>
</dbReference>
<name>A0A0J9SIM8_PLAVI</name>
<feature type="transmembrane region" description="Helical" evidence="1">
    <location>
        <begin position="108"/>
        <end position="137"/>
    </location>
</feature>
<organism evidence="2 3">
    <name type="scientific">Plasmodium vivax India VII</name>
    <dbReference type="NCBI Taxonomy" id="1077284"/>
    <lineage>
        <taxon>Eukaryota</taxon>
        <taxon>Sar</taxon>
        <taxon>Alveolata</taxon>
        <taxon>Apicomplexa</taxon>
        <taxon>Aconoidasida</taxon>
        <taxon>Haemosporida</taxon>
        <taxon>Plasmodiidae</taxon>
        <taxon>Plasmodium</taxon>
        <taxon>Plasmodium (Plasmodium)</taxon>
    </lineage>
</organism>
<evidence type="ECO:0000313" key="3">
    <source>
        <dbReference type="Proteomes" id="UP000053562"/>
    </source>
</evidence>
<keyword evidence="1" id="KW-0812">Transmembrane</keyword>
<dbReference type="InterPro" id="IPR022139">
    <property type="entry name" value="Fam-L/Fam-M-like_plasmodium"/>
</dbReference>
<dbReference type="AlphaFoldDB" id="A0A0J9SIM8"/>
<reference evidence="2 3" key="1">
    <citation type="submission" date="2011-08" db="EMBL/GenBank/DDBJ databases">
        <title>The Genome Sequence of Plasmodium vivax India VII.</title>
        <authorList>
            <consortium name="The Broad Institute Genome Sequencing Platform"/>
            <consortium name="The Broad Institute Genome Sequencing Center for Infectious Disease"/>
            <person name="Neafsey D."/>
            <person name="Carlton J."/>
            <person name="Barnwell J."/>
            <person name="Collins W."/>
            <person name="Escalante A."/>
            <person name="Mullikin J."/>
            <person name="Saul A."/>
            <person name="Guigo R."/>
            <person name="Camara F."/>
            <person name="Young S.K."/>
            <person name="Zeng Q."/>
            <person name="Gargeya S."/>
            <person name="Fitzgerald M."/>
            <person name="Haas B."/>
            <person name="Abouelleil A."/>
            <person name="Alvarado L."/>
            <person name="Arachchi H.M."/>
            <person name="Berlin A."/>
            <person name="Brown A."/>
            <person name="Chapman S.B."/>
            <person name="Chen Z."/>
            <person name="Dunbar C."/>
            <person name="Freedman E."/>
            <person name="Gearin G."/>
            <person name="Gellesch M."/>
            <person name="Goldberg J."/>
            <person name="Griggs A."/>
            <person name="Gujja S."/>
            <person name="Heiman D."/>
            <person name="Howarth C."/>
            <person name="Larson L."/>
            <person name="Lui A."/>
            <person name="MacDonald P.J.P."/>
            <person name="Montmayeur A."/>
            <person name="Murphy C."/>
            <person name="Neiman D."/>
            <person name="Pearson M."/>
            <person name="Priest M."/>
            <person name="Roberts A."/>
            <person name="Saif S."/>
            <person name="Shea T."/>
            <person name="Shenoy N."/>
            <person name="Sisk P."/>
            <person name="Stolte C."/>
            <person name="Sykes S."/>
            <person name="Wortman J."/>
            <person name="Nusbaum C."/>
            <person name="Birren B."/>
        </authorList>
    </citation>
    <scope>NUCLEOTIDE SEQUENCE [LARGE SCALE GENOMIC DNA]</scope>
    <source>
        <strain evidence="2 3">India VII</strain>
    </source>
</reference>
<proteinExistence type="predicted"/>